<keyword evidence="6" id="KW-0560">Oxidoreductase</keyword>
<comment type="similarity">
    <text evidence="2">Belongs to the zinc-containing alcohol dehydrogenase family.</text>
</comment>
<dbReference type="PANTHER" id="PTHR42940:SF8">
    <property type="entry name" value="VACUOLAR PROTEIN SORTING-ASSOCIATED PROTEIN 11"/>
    <property type="match status" value="1"/>
</dbReference>
<dbReference type="EMBL" id="LWHQ01000060">
    <property type="protein sequence ID" value="OAS18485.1"/>
    <property type="molecule type" value="Genomic_DNA"/>
</dbReference>
<dbReference type="Pfam" id="PF08240">
    <property type="entry name" value="ADH_N"/>
    <property type="match status" value="1"/>
</dbReference>
<dbReference type="SUPFAM" id="SSF50129">
    <property type="entry name" value="GroES-like"/>
    <property type="match status" value="1"/>
</dbReference>
<dbReference type="Gene3D" id="3.40.50.720">
    <property type="entry name" value="NAD(P)-binding Rossmann-like Domain"/>
    <property type="match status" value="1"/>
</dbReference>
<dbReference type="AlphaFoldDB" id="A0A179S3R4"/>
<dbReference type="CDD" id="cd08240">
    <property type="entry name" value="6_hydroxyhexanoate_dh_like"/>
    <property type="match status" value="1"/>
</dbReference>
<protein>
    <recommendedName>
        <fullName evidence="3">alcohol dehydrogenase</fullName>
        <ecNumber evidence="3">1.1.1.1</ecNumber>
    </recommendedName>
</protein>
<accession>A0A179S3R4</accession>
<evidence type="ECO:0000256" key="2">
    <source>
        <dbReference type="ARBA" id="ARBA00008072"/>
    </source>
</evidence>
<dbReference type="GO" id="GO:0046872">
    <property type="term" value="F:metal ion binding"/>
    <property type="evidence" value="ECO:0007669"/>
    <property type="project" value="UniProtKB-KW"/>
</dbReference>
<comment type="caution">
    <text evidence="8">The sequence shown here is derived from an EMBL/GenBank/DDBJ whole genome shotgun (WGS) entry which is preliminary data.</text>
</comment>
<dbReference type="SUPFAM" id="SSF51735">
    <property type="entry name" value="NAD(P)-binding Rossmann-fold domains"/>
    <property type="match status" value="1"/>
</dbReference>
<proteinExistence type="inferred from homology"/>
<evidence type="ECO:0000259" key="7">
    <source>
        <dbReference type="SMART" id="SM00829"/>
    </source>
</evidence>
<comment type="cofactor">
    <cofactor evidence="1">
        <name>Zn(2+)</name>
        <dbReference type="ChEBI" id="CHEBI:29105"/>
    </cofactor>
</comment>
<sequence length="357" mass="36801">MKRYAVTEFGRPLCTLVEDDPVPRGTEVVVALERCGVCHTDLHLREGHYDLGGGKRLSLAERGVSPPLTLGHEILGRIAAAGPEAGEVGAGRRVLVYPWIGCGSCHRCRDGEENLCAAGRCLGVHRPGGFAEQVVVPHPRYLIDVEGLDPSAAAPLACSGLTAYSALRKVGGDPARDWLLLVGAGGLGQSALALARALGHARVAVADTAPDKRARAAALGADLVLDPADPAARDALLRLESGLSAAIDFVGTAGTAGFALDALRRGGRFVVVGMFGGEIALSLPLLPLRALTLAGSYVGNLGELRDLVALVRAHGLTLVETETVPLARAEDAMRRLAGGTVAGRIVLAHGGQPAHGG</sequence>
<dbReference type="Gene3D" id="3.90.180.10">
    <property type="entry name" value="Medium-chain alcohol dehydrogenases, catalytic domain"/>
    <property type="match status" value="1"/>
</dbReference>
<dbReference type="PANTHER" id="PTHR42940">
    <property type="entry name" value="ALCOHOL DEHYDROGENASE 1-RELATED"/>
    <property type="match status" value="1"/>
</dbReference>
<dbReference type="InterPro" id="IPR020843">
    <property type="entry name" value="ER"/>
</dbReference>
<dbReference type="GO" id="GO:0005737">
    <property type="term" value="C:cytoplasm"/>
    <property type="evidence" value="ECO:0007669"/>
    <property type="project" value="TreeGrafter"/>
</dbReference>
<dbReference type="RefSeq" id="WP_048436734.1">
    <property type="nucleotide sequence ID" value="NZ_LWHQ01000060.1"/>
</dbReference>
<gene>
    <name evidence="8" type="ORF">A5481_26365</name>
</gene>
<dbReference type="InterPro" id="IPR013149">
    <property type="entry name" value="ADH-like_C"/>
</dbReference>
<organism evidence="8 9">
    <name type="scientific">Methylobacterium platani</name>
    <dbReference type="NCBI Taxonomy" id="427683"/>
    <lineage>
        <taxon>Bacteria</taxon>
        <taxon>Pseudomonadati</taxon>
        <taxon>Pseudomonadota</taxon>
        <taxon>Alphaproteobacteria</taxon>
        <taxon>Hyphomicrobiales</taxon>
        <taxon>Methylobacteriaceae</taxon>
        <taxon>Methylobacterium</taxon>
    </lineage>
</organism>
<evidence type="ECO:0000256" key="1">
    <source>
        <dbReference type="ARBA" id="ARBA00001947"/>
    </source>
</evidence>
<evidence type="ECO:0000313" key="8">
    <source>
        <dbReference type="EMBL" id="OAS18485.1"/>
    </source>
</evidence>
<reference evidence="8 9" key="1">
    <citation type="submission" date="2016-04" db="EMBL/GenBank/DDBJ databases">
        <authorList>
            <person name="Evans L.H."/>
            <person name="Alamgir A."/>
            <person name="Owens N."/>
            <person name="Weber N.D."/>
            <person name="Virtaneva K."/>
            <person name="Barbian K."/>
            <person name="Babar A."/>
            <person name="Rosenke K."/>
        </authorList>
    </citation>
    <scope>NUCLEOTIDE SEQUENCE [LARGE SCALE GENOMIC DNA]</scope>
    <source>
        <strain evidence="8 9">PMB02</strain>
    </source>
</reference>
<dbReference type="EC" id="1.1.1.1" evidence="3"/>
<dbReference type="InterPro" id="IPR013154">
    <property type="entry name" value="ADH-like_N"/>
</dbReference>
<dbReference type="OrthoDB" id="9806940at2"/>
<evidence type="ECO:0000256" key="4">
    <source>
        <dbReference type="ARBA" id="ARBA00022723"/>
    </source>
</evidence>
<evidence type="ECO:0000313" key="9">
    <source>
        <dbReference type="Proteomes" id="UP000078316"/>
    </source>
</evidence>
<keyword evidence="4" id="KW-0479">Metal-binding</keyword>
<dbReference type="STRING" id="427683.A5481_26365"/>
<dbReference type="Proteomes" id="UP000078316">
    <property type="component" value="Unassembled WGS sequence"/>
</dbReference>
<evidence type="ECO:0000256" key="6">
    <source>
        <dbReference type="ARBA" id="ARBA00023002"/>
    </source>
</evidence>
<dbReference type="Pfam" id="PF00107">
    <property type="entry name" value="ADH_zinc_N"/>
    <property type="match status" value="1"/>
</dbReference>
<keyword evidence="5" id="KW-0862">Zinc</keyword>
<evidence type="ECO:0000256" key="5">
    <source>
        <dbReference type="ARBA" id="ARBA00022833"/>
    </source>
</evidence>
<dbReference type="InterPro" id="IPR011032">
    <property type="entry name" value="GroES-like_sf"/>
</dbReference>
<dbReference type="InterPro" id="IPR036291">
    <property type="entry name" value="NAD(P)-bd_dom_sf"/>
</dbReference>
<name>A0A179S3R4_9HYPH</name>
<evidence type="ECO:0000256" key="3">
    <source>
        <dbReference type="ARBA" id="ARBA00013190"/>
    </source>
</evidence>
<dbReference type="SMART" id="SM00829">
    <property type="entry name" value="PKS_ER"/>
    <property type="match status" value="1"/>
</dbReference>
<dbReference type="GO" id="GO:0004022">
    <property type="term" value="F:alcohol dehydrogenase (NAD+) activity"/>
    <property type="evidence" value="ECO:0007669"/>
    <property type="project" value="UniProtKB-EC"/>
</dbReference>
<feature type="domain" description="Enoyl reductase (ER)" evidence="7">
    <location>
        <begin position="10"/>
        <end position="347"/>
    </location>
</feature>